<evidence type="ECO:0000313" key="3">
    <source>
        <dbReference type="Proteomes" id="UP001281614"/>
    </source>
</evidence>
<protein>
    <submittedName>
        <fullName evidence="2">Uncharacterized protein</fullName>
    </submittedName>
</protein>
<accession>A0AAD9Y725</accession>
<keyword evidence="1" id="KW-0732">Signal</keyword>
<evidence type="ECO:0000313" key="2">
    <source>
        <dbReference type="EMBL" id="KAK2744497.1"/>
    </source>
</evidence>
<reference evidence="2" key="1">
    <citation type="submission" date="2023-02" db="EMBL/GenBank/DDBJ databases">
        <title>Colletotrichum kahawae CIFC_Que2 genome sequencing and assembly.</title>
        <authorList>
            <person name="Baroncelli R."/>
        </authorList>
    </citation>
    <scope>NUCLEOTIDE SEQUENCE</scope>
    <source>
        <strain evidence="2">CIFC_Que2</strain>
    </source>
</reference>
<comment type="caution">
    <text evidence="2">The sequence shown here is derived from an EMBL/GenBank/DDBJ whole genome shotgun (WGS) entry which is preliminary data.</text>
</comment>
<dbReference type="EMBL" id="VYYT01000311">
    <property type="protein sequence ID" value="KAK2744497.1"/>
    <property type="molecule type" value="Genomic_DNA"/>
</dbReference>
<name>A0AAD9Y725_COLKA</name>
<gene>
    <name evidence="2" type="ORF">CKAH01_06754</name>
</gene>
<proteinExistence type="predicted"/>
<keyword evidence="3" id="KW-1185">Reference proteome</keyword>
<feature type="signal peptide" evidence="1">
    <location>
        <begin position="1"/>
        <end position="23"/>
    </location>
</feature>
<evidence type="ECO:0000256" key="1">
    <source>
        <dbReference type="SAM" id="SignalP"/>
    </source>
</evidence>
<dbReference type="Proteomes" id="UP001281614">
    <property type="component" value="Unassembled WGS sequence"/>
</dbReference>
<organism evidence="2 3">
    <name type="scientific">Colletotrichum kahawae</name>
    <name type="common">Coffee berry disease fungus</name>
    <dbReference type="NCBI Taxonomy" id="34407"/>
    <lineage>
        <taxon>Eukaryota</taxon>
        <taxon>Fungi</taxon>
        <taxon>Dikarya</taxon>
        <taxon>Ascomycota</taxon>
        <taxon>Pezizomycotina</taxon>
        <taxon>Sordariomycetes</taxon>
        <taxon>Hypocreomycetidae</taxon>
        <taxon>Glomerellales</taxon>
        <taxon>Glomerellaceae</taxon>
        <taxon>Colletotrichum</taxon>
        <taxon>Colletotrichum gloeosporioides species complex</taxon>
    </lineage>
</organism>
<dbReference type="AlphaFoldDB" id="A0AAD9Y725"/>
<feature type="chain" id="PRO_5041938148" evidence="1">
    <location>
        <begin position="24"/>
        <end position="107"/>
    </location>
</feature>
<sequence length="107" mass="11777">MQLPSSTLLAGLGLALFAGQVAAVGDKPTPEERQQLKMLAEEQRQQRIHIEMPKPTYINVALPPAKYLTPPPGQQKAEVIRICKSQFGTEDLEKCGEAINKIKRALV</sequence>